<reference evidence="2" key="1">
    <citation type="journal article" date="2019" name="Int. J. Syst. Evol. Microbiol.">
        <title>The Global Catalogue of Microorganisms (GCM) 10K type strain sequencing project: providing services to taxonomists for standard genome sequencing and annotation.</title>
        <authorList>
            <consortium name="The Broad Institute Genomics Platform"/>
            <consortium name="The Broad Institute Genome Sequencing Center for Infectious Disease"/>
            <person name="Wu L."/>
            <person name="Ma J."/>
        </authorList>
    </citation>
    <scope>NUCLEOTIDE SEQUENCE [LARGE SCALE GENOMIC DNA]</scope>
    <source>
        <strain evidence="2">CGMCC 4.1437</strain>
    </source>
</reference>
<evidence type="ECO:0000313" key="1">
    <source>
        <dbReference type="EMBL" id="MFC5667382.1"/>
    </source>
</evidence>
<accession>A0ABW0XC64</accession>
<proteinExistence type="predicted"/>
<keyword evidence="2" id="KW-1185">Reference proteome</keyword>
<organism evidence="1 2">
    <name type="scientific">Kitasatospora misakiensis</name>
    <dbReference type="NCBI Taxonomy" id="67330"/>
    <lineage>
        <taxon>Bacteria</taxon>
        <taxon>Bacillati</taxon>
        <taxon>Actinomycetota</taxon>
        <taxon>Actinomycetes</taxon>
        <taxon>Kitasatosporales</taxon>
        <taxon>Streptomycetaceae</taxon>
        <taxon>Kitasatospora</taxon>
    </lineage>
</organism>
<comment type="caution">
    <text evidence="1">The sequence shown here is derived from an EMBL/GenBank/DDBJ whole genome shotgun (WGS) entry which is preliminary data.</text>
</comment>
<name>A0ABW0XC64_9ACTN</name>
<dbReference type="EMBL" id="JBHSOF010000056">
    <property type="protein sequence ID" value="MFC5667382.1"/>
    <property type="molecule type" value="Genomic_DNA"/>
</dbReference>
<gene>
    <name evidence="1" type="ORF">ACFP3U_30995</name>
</gene>
<protein>
    <submittedName>
        <fullName evidence="1">Uncharacterized protein</fullName>
    </submittedName>
</protein>
<dbReference type="Proteomes" id="UP001595975">
    <property type="component" value="Unassembled WGS sequence"/>
</dbReference>
<dbReference type="RefSeq" id="WP_380229052.1">
    <property type="nucleotide sequence ID" value="NZ_JBHSOF010000056.1"/>
</dbReference>
<evidence type="ECO:0000313" key="2">
    <source>
        <dbReference type="Proteomes" id="UP001595975"/>
    </source>
</evidence>
<sequence length="145" mass="16061">MSRTGPADPIPVMARQDAQAWAQHMTEYMAQIAGGAITAETVRPSFRECVGKNDEVAKDGRYTMSYAAYSPIPLEQHPEAARRIRTMLEQQEFQVSGYRETLNGKVQALLDAFQPSGRYLATVETMAGGDLMFRISTRCLMPPTG</sequence>